<dbReference type="PANTHER" id="PTHR19372">
    <property type="entry name" value="SULFITE REDUCTASE"/>
    <property type="match status" value="1"/>
</dbReference>
<dbReference type="STRING" id="1507870.A0A1V8TVC8"/>
<dbReference type="GO" id="GO:0043546">
    <property type="term" value="F:molybdopterin cofactor binding"/>
    <property type="evidence" value="ECO:0007669"/>
    <property type="project" value="TreeGrafter"/>
</dbReference>
<dbReference type="SUPFAM" id="SSF56524">
    <property type="entry name" value="Oxidoreductase molybdopterin-binding domain"/>
    <property type="match status" value="1"/>
</dbReference>
<dbReference type="GO" id="GO:0020037">
    <property type="term" value="F:heme binding"/>
    <property type="evidence" value="ECO:0007669"/>
    <property type="project" value="TreeGrafter"/>
</dbReference>
<dbReference type="Pfam" id="PF00174">
    <property type="entry name" value="Oxidored_molyb"/>
    <property type="match status" value="1"/>
</dbReference>
<dbReference type="GO" id="GO:0008482">
    <property type="term" value="F:sulfite oxidase activity"/>
    <property type="evidence" value="ECO:0007669"/>
    <property type="project" value="TreeGrafter"/>
</dbReference>
<sequence length="300" mass="32686">MATPTISRSAWRLTTDGLVERPYALDWPLLLQLGERHGRTVESVHECYGSPLKPPTEAVRRAGNVDWFGIPLQILLSLAGPLSDAAAYIWADGLDSGTFGGVAADRYQKDLPLGKAMGEEVMVAWRMNGEELSVERGGPVRLVVPGWFGTNSVKWLCRLSVQAARATGPFTTKFYNEVVPGKEADGTVRPVWAVEVNSIICSPAPAEVIEDGDVEIWGWCWCCGDADEIAGVKVVLDGGTQMVNAAVAQGEGPSWQRWSTLLRLGEGEHEVYARASTAHGDVQPLGNRRNEVHRVRFHIG</sequence>
<dbReference type="GO" id="GO:0005739">
    <property type="term" value="C:mitochondrion"/>
    <property type="evidence" value="ECO:0007669"/>
    <property type="project" value="TreeGrafter"/>
</dbReference>
<comment type="caution">
    <text evidence="7">The sequence shown here is derived from an EMBL/GenBank/DDBJ whole genome shotgun (WGS) entry which is preliminary data.</text>
</comment>
<dbReference type="InParanoid" id="A0A1V8TVC8"/>
<dbReference type="PRINTS" id="PR00407">
    <property type="entry name" value="EUMOPTERIN"/>
</dbReference>
<feature type="domain" description="Oxidoreductase molybdopterin-binding" evidence="5">
    <location>
        <begin position="2"/>
        <end position="168"/>
    </location>
</feature>
<reference evidence="8" key="1">
    <citation type="submission" date="2017-03" db="EMBL/GenBank/DDBJ databases">
        <title>Genomes of endolithic fungi from Antarctica.</title>
        <authorList>
            <person name="Coleine C."/>
            <person name="Masonjones S."/>
            <person name="Stajich J.E."/>
        </authorList>
    </citation>
    <scope>NUCLEOTIDE SEQUENCE [LARGE SCALE GENOMIC DNA]</scope>
    <source>
        <strain evidence="8">CCFEE 5527</strain>
    </source>
</reference>
<evidence type="ECO:0000256" key="2">
    <source>
        <dbReference type="ARBA" id="ARBA00022505"/>
    </source>
</evidence>
<dbReference type="SUPFAM" id="SSF81296">
    <property type="entry name" value="E set domains"/>
    <property type="match status" value="1"/>
</dbReference>
<evidence type="ECO:0000256" key="1">
    <source>
        <dbReference type="ARBA" id="ARBA00001924"/>
    </source>
</evidence>
<keyword evidence="2" id="KW-0500">Molybdenum</keyword>
<gene>
    <name evidence="7" type="ORF">B0A48_00614</name>
</gene>
<evidence type="ECO:0000256" key="4">
    <source>
        <dbReference type="ARBA" id="ARBA00023002"/>
    </source>
</evidence>
<comment type="cofactor">
    <cofactor evidence="1">
        <name>Mo-molybdopterin</name>
        <dbReference type="ChEBI" id="CHEBI:71302"/>
    </cofactor>
</comment>
<dbReference type="InterPro" id="IPR036374">
    <property type="entry name" value="OxRdtase_Mopterin-bd_sf"/>
</dbReference>
<accession>A0A1V8TVC8</accession>
<proteinExistence type="predicted"/>
<name>A0A1V8TVC8_9PEZI</name>
<dbReference type="InterPro" id="IPR014756">
    <property type="entry name" value="Ig_E-set"/>
</dbReference>
<dbReference type="Pfam" id="PF03404">
    <property type="entry name" value="Mo-co_dimer"/>
    <property type="match status" value="1"/>
</dbReference>
<dbReference type="AlphaFoldDB" id="A0A1V8TVC8"/>
<evidence type="ECO:0008006" key="9">
    <source>
        <dbReference type="Google" id="ProtNLM"/>
    </source>
</evidence>
<evidence type="ECO:0000313" key="8">
    <source>
        <dbReference type="Proteomes" id="UP000192596"/>
    </source>
</evidence>
<dbReference type="Gene3D" id="2.60.40.650">
    <property type="match status" value="1"/>
</dbReference>
<dbReference type="InterPro" id="IPR008335">
    <property type="entry name" value="Mopterin_OxRdtase_euk"/>
</dbReference>
<dbReference type="Gene3D" id="3.90.420.10">
    <property type="entry name" value="Oxidoreductase, molybdopterin-binding domain"/>
    <property type="match status" value="1"/>
</dbReference>
<keyword evidence="8" id="KW-1185">Reference proteome</keyword>
<dbReference type="PANTHER" id="PTHR19372:SF7">
    <property type="entry name" value="SULFITE OXIDASE, MITOCHONDRIAL"/>
    <property type="match status" value="1"/>
</dbReference>
<protein>
    <recommendedName>
        <fullName evidence="9">Oxidoreductase molybdopterin-binding domain-containing protein</fullName>
    </recommendedName>
</protein>
<feature type="domain" description="Moybdenum cofactor oxidoreductase dimerisation" evidence="6">
    <location>
        <begin position="191"/>
        <end position="285"/>
    </location>
</feature>
<keyword evidence="4" id="KW-0560">Oxidoreductase</keyword>
<evidence type="ECO:0000313" key="7">
    <source>
        <dbReference type="EMBL" id="OQO15231.1"/>
    </source>
</evidence>
<organism evidence="7 8">
    <name type="scientific">Cryoendolithus antarcticus</name>
    <dbReference type="NCBI Taxonomy" id="1507870"/>
    <lineage>
        <taxon>Eukaryota</taxon>
        <taxon>Fungi</taxon>
        <taxon>Dikarya</taxon>
        <taxon>Ascomycota</taxon>
        <taxon>Pezizomycotina</taxon>
        <taxon>Dothideomycetes</taxon>
        <taxon>Dothideomycetidae</taxon>
        <taxon>Cladosporiales</taxon>
        <taxon>Cladosporiaceae</taxon>
        <taxon>Cryoendolithus</taxon>
    </lineage>
</organism>
<dbReference type="Proteomes" id="UP000192596">
    <property type="component" value="Unassembled WGS sequence"/>
</dbReference>
<dbReference type="OrthoDB" id="10051395at2759"/>
<dbReference type="EMBL" id="NAJO01000001">
    <property type="protein sequence ID" value="OQO15231.1"/>
    <property type="molecule type" value="Genomic_DNA"/>
</dbReference>
<dbReference type="GO" id="GO:0006790">
    <property type="term" value="P:sulfur compound metabolic process"/>
    <property type="evidence" value="ECO:0007669"/>
    <property type="project" value="TreeGrafter"/>
</dbReference>
<keyword evidence="3" id="KW-0479">Metal-binding</keyword>
<evidence type="ECO:0000256" key="3">
    <source>
        <dbReference type="ARBA" id="ARBA00022723"/>
    </source>
</evidence>
<dbReference type="GO" id="GO:0030151">
    <property type="term" value="F:molybdenum ion binding"/>
    <property type="evidence" value="ECO:0007669"/>
    <property type="project" value="InterPro"/>
</dbReference>
<evidence type="ECO:0000259" key="5">
    <source>
        <dbReference type="Pfam" id="PF00174"/>
    </source>
</evidence>
<dbReference type="InterPro" id="IPR000572">
    <property type="entry name" value="OxRdtase_Mopterin-bd_dom"/>
</dbReference>
<dbReference type="InterPro" id="IPR005066">
    <property type="entry name" value="MoCF_OxRdtse_dimer"/>
</dbReference>
<evidence type="ECO:0000259" key="6">
    <source>
        <dbReference type="Pfam" id="PF03404"/>
    </source>
</evidence>